<dbReference type="Proteomes" id="UP000425960">
    <property type="component" value="Chromosome"/>
</dbReference>
<reference evidence="1 2" key="1">
    <citation type="submission" date="2019-11" db="EMBL/GenBank/DDBJ databases">
        <title>Comparative genomics of hydrocarbon-degrading Desulfosarcina strains.</title>
        <authorList>
            <person name="Watanabe M."/>
            <person name="Kojima H."/>
            <person name="Fukui M."/>
        </authorList>
    </citation>
    <scope>NUCLEOTIDE SEQUENCE [LARGE SCALE GENOMIC DNA]</scope>
    <source>
        <strain evidence="1 2">28bB2T</strain>
    </source>
</reference>
<accession>A0A5K7ZW70</accession>
<evidence type="ECO:0000313" key="1">
    <source>
        <dbReference type="EMBL" id="BBO84499.1"/>
    </source>
</evidence>
<protein>
    <recommendedName>
        <fullName evidence="3">Helix-turn-helix domain-containing protein</fullName>
    </recommendedName>
</protein>
<gene>
    <name evidence="1" type="ORF">DSCO28_50650</name>
</gene>
<sequence>MEKLYPTSDIAEACGVTRKWVQSLGQELIEHEHAQRVGKVLVCYESAIDYIKTRPDGRGRPKAK</sequence>
<name>A0A5K7ZW70_9BACT</name>
<organism evidence="1 2">
    <name type="scientific">Desulfosarcina ovata subsp. sediminis</name>
    <dbReference type="NCBI Taxonomy" id="885957"/>
    <lineage>
        <taxon>Bacteria</taxon>
        <taxon>Pseudomonadati</taxon>
        <taxon>Thermodesulfobacteriota</taxon>
        <taxon>Desulfobacteria</taxon>
        <taxon>Desulfobacterales</taxon>
        <taxon>Desulfosarcinaceae</taxon>
        <taxon>Desulfosarcina</taxon>
    </lineage>
</organism>
<evidence type="ECO:0000313" key="2">
    <source>
        <dbReference type="Proteomes" id="UP000425960"/>
    </source>
</evidence>
<dbReference type="KEGG" id="dov:DSCO28_50650"/>
<proteinExistence type="predicted"/>
<dbReference type="AlphaFoldDB" id="A0A5K7ZW70"/>
<dbReference type="EMBL" id="AP021876">
    <property type="protein sequence ID" value="BBO84499.1"/>
    <property type="molecule type" value="Genomic_DNA"/>
</dbReference>
<evidence type="ECO:0008006" key="3">
    <source>
        <dbReference type="Google" id="ProtNLM"/>
    </source>
</evidence>